<name>A0AAD9RP06_9HYME</name>
<proteinExistence type="predicted"/>
<protein>
    <submittedName>
        <fullName evidence="2">Uncharacterized protein</fullName>
    </submittedName>
</protein>
<keyword evidence="3" id="KW-1185">Reference proteome</keyword>
<accession>A0AAD9RP06</accession>
<sequence>MCDRSRWKPRSYCYSTKKIKSVSNTKWERQIPKEKNYWNQFCQEQETKLIVRHSYPNLTLFPLTHKYRLGHNYGVRDKNVAENDNHIDQSVHEKTSLAESQFNIPSFELKSFSKENRVDNISELVLPNITVLPSTPSEKSTKVFSTREKEFKKTITENVSFVTESSSQFCTNHQTVINEDIKNRKIYSRKNCPVHRNEPPTRIFDVDIEKYLVYSNRRDGQLPRKKACKICQRKMSEHTATSIENHLDDGKLSNDLNSNQESLKMVSEVPELNDTDLKRNSSKLTIDNVNDLRLWYNLQKKAQDKNFLIDANLDTKKRKCVPKNKSEYSVTKLSKYIKKRKKSSIDSDFQKYSLRYAHKALRCVISSNKLCYEPTTYEAKNQISPSSEKCERKLVNVSTSLQSLLSLDLELGNNFKNHSNTSANFLNRLPKMSYFPRKNQDRCLCCLYKSLDKIIESGREDIHKITKLRTPMQNVSIDSDSSDITLLELKDNQNQIDDSIKITESDIMIINEKKFDSSEMEKIKEKTPELHKKITTDEITKTKERTCEGKKTDVKTISKLSEKSRASSSCSSSEEERSSIAFPEDNSKNSKYRAPCHAPTIFCHSLEPLRALKTKKSISLQARIASNESTVISTVEDQEKVKSTILEAKQQEKPTSKDPKSEIDSASVKKMLTKVKSVSENLIAKSEDVAKEKERVLRRGSSCVNLEAILRDFARDGKLDSLIEDDSEKLSQAQFLFSTEEIETVLRDLEEKNASAINILTTLCDMFLHRVLESNNIDKKQAKLIKLLVKLLVDSRRYLNPDKFPSDLIFSSSQFLPSQRPLLNAERLKLILPPDSYNLIAPLLGMPEYHPRVPYKMPRIQSIMELVKNQTSNESDSSQETGDELIVHPPSVKVDPIMRDDLQATLSNPYALFLKKERRKVITWRPLTEEDLKGYDPEATLRMRADKVTMKICKDFCEWLRSLGGAERDIDEMVIKDMFEISFSADACKATQITVKEMATVPTDVAAARLCHGSSVLEMTRKQLHRDAKAEGKPKCTLAFGTSMPIDLLFLPPKNHVHEKWLECKNVPQDLESMATVWEGITDLDSVQGFRNWLANYPEVSPPEILTRIPKKKAVRKKSEDLDDLENEEK</sequence>
<comment type="caution">
    <text evidence="2">The sequence shown here is derived from an EMBL/GenBank/DDBJ whole genome shotgun (WGS) entry which is preliminary data.</text>
</comment>
<reference evidence="2" key="2">
    <citation type="journal article" date="2023" name="Commun. Biol.">
        <title>Intrasexual cuticular hydrocarbon dimorphism in a wasp sheds light on hydrocarbon biosynthesis genes in Hymenoptera.</title>
        <authorList>
            <person name="Moris V.C."/>
            <person name="Podsiadlowski L."/>
            <person name="Martin S."/>
            <person name="Oeyen J.P."/>
            <person name="Donath A."/>
            <person name="Petersen M."/>
            <person name="Wilbrandt J."/>
            <person name="Misof B."/>
            <person name="Liedtke D."/>
            <person name="Thamm M."/>
            <person name="Scheiner R."/>
            <person name="Schmitt T."/>
            <person name="Niehuis O."/>
        </authorList>
    </citation>
    <scope>NUCLEOTIDE SEQUENCE</scope>
    <source>
        <strain evidence="2">GBR_01_08_01A</strain>
    </source>
</reference>
<gene>
    <name evidence="2" type="ORF">KPH14_009188</name>
</gene>
<organism evidence="2 3">
    <name type="scientific">Odynerus spinipes</name>
    <dbReference type="NCBI Taxonomy" id="1348599"/>
    <lineage>
        <taxon>Eukaryota</taxon>
        <taxon>Metazoa</taxon>
        <taxon>Ecdysozoa</taxon>
        <taxon>Arthropoda</taxon>
        <taxon>Hexapoda</taxon>
        <taxon>Insecta</taxon>
        <taxon>Pterygota</taxon>
        <taxon>Neoptera</taxon>
        <taxon>Endopterygota</taxon>
        <taxon>Hymenoptera</taxon>
        <taxon>Apocrita</taxon>
        <taxon>Aculeata</taxon>
        <taxon>Vespoidea</taxon>
        <taxon>Vespidae</taxon>
        <taxon>Eumeninae</taxon>
        <taxon>Odynerus</taxon>
    </lineage>
</organism>
<evidence type="ECO:0000313" key="2">
    <source>
        <dbReference type="EMBL" id="KAK2583166.1"/>
    </source>
</evidence>
<dbReference type="EMBL" id="JAIFRP010000030">
    <property type="protein sequence ID" value="KAK2583166.1"/>
    <property type="molecule type" value="Genomic_DNA"/>
</dbReference>
<reference evidence="2" key="1">
    <citation type="submission" date="2021-08" db="EMBL/GenBank/DDBJ databases">
        <authorList>
            <person name="Misof B."/>
            <person name="Oliver O."/>
            <person name="Podsiadlowski L."/>
            <person name="Donath A."/>
            <person name="Peters R."/>
            <person name="Mayer C."/>
            <person name="Rust J."/>
            <person name="Gunkel S."/>
            <person name="Lesny P."/>
            <person name="Martin S."/>
            <person name="Oeyen J.P."/>
            <person name="Petersen M."/>
            <person name="Panagiotis P."/>
            <person name="Wilbrandt J."/>
            <person name="Tanja T."/>
        </authorList>
    </citation>
    <scope>NUCLEOTIDE SEQUENCE</scope>
    <source>
        <strain evidence="2">GBR_01_08_01A</strain>
        <tissue evidence="2">Thorax + abdomen</tissue>
    </source>
</reference>
<feature type="compositionally biased region" description="Acidic residues" evidence="1">
    <location>
        <begin position="1121"/>
        <end position="1130"/>
    </location>
</feature>
<evidence type="ECO:0000313" key="3">
    <source>
        <dbReference type="Proteomes" id="UP001258017"/>
    </source>
</evidence>
<feature type="region of interest" description="Disordered" evidence="1">
    <location>
        <begin position="1110"/>
        <end position="1130"/>
    </location>
</feature>
<dbReference type="Proteomes" id="UP001258017">
    <property type="component" value="Unassembled WGS sequence"/>
</dbReference>
<evidence type="ECO:0000256" key="1">
    <source>
        <dbReference type="SAM" id="MobiDB-lite"/>
    </source>
</evidence>
<dbReference type="AlphaFoldDB" id="A0AAD9RP06"/>
<feature type="region of interest" description="Disordered" evidence="1">
    <location>
        <begin position="559"/>
        <end position="590"/>
    </location>
</feature>